<dbReference type="GO" id="GO:0016787">
    <property type="term" value="F:hydrolase activity"/>
    <property type="evidence" value="ECO:0007669"/>
    <property type="project" value="InterPro"/>
</dbReference>
<dbReference type="SUPFAM" id="SSF53474">
    <property type="entry name" value="alpha/beta-Hydrolases"/>
    <property type="match status" value="1"/>
</dbReference>
<dbReference type="InterPro" id="IPR000383">
    <property type="entry name" value="Xaa-Pro-like_dom"/>
</dbReference>
<organism evidence="2">
    <name type="scientific">uncultured Rubrobacteraceae bacterium</name>
    <dbReference type="NCBI Taxonomy" id="349277"/>
    <lineage>
        <taxon>Bacteria</taxon>
        <taxon>Bacillati</taxon>
        <taxon>Actinomycetota</taxon>
        <taxon>Rubrobacteria</taxon>
        <taxon>Rubrobacterales</taxon>
        <taxon>Rubrobacteraceae</taxon>
        <taxon>environmental samples</taxon>
    </lineage>
</organism>
<name>A0A6J4RGG0_9ACTN</name>
<evidence type="ECO:0000259" key="1">
    <source>
        <dbReference type="Pfam" id="PF02129"/>
    </source>
</evidence>
<accession>A0A6J4RGG0</accession>
<feature type="domain" description="Xaa-Pro dipeptidyl-peptidase-like" evidence="1">
    <location>
        <begin position="81"/>
        <end position="198"/>
    </location>
</feature>
<dbReference type="EMBL" id="CADCVH010000098">
    <property type="protein sequence ID" value="CAA9466872.1"/>
    <property type="molecule type" value="Genomic_DNA"/>
</dbReference>
<reference evidence="2" key="1">
    <citation type="submission" date="2020-02" db="EMBL/GenBank/DDBJ databases">
        <authorList>
            <person name="Meier V. D."/>
        </authorList>
    </citation>
    <scope>NUCLEOTIDE SEQUENCE</scope>
    <source>
        <strain evidence="2">AVDCRST_MAG02</strain>
    </source>
</reference>
<dbReference type="Pfam" id="PF02129">
    <property type="entry name" value="Peptidase_S15"/>
    <property type="match status" value="1"/>
</dbReference>
<protein>
    <recommendedName>
        <fullName evidence="1">Xaa-Pro dipeptidyl-peptidase-like domain-containing protein</fullName>
    </recommendedName>
</protein>
<evidence type="ECO:0000313" key="2">
    <source>
        <dbReference type="EMBL" id="CAA9466872.1"/>
    </source>
</evidence>
<dbReference type="Gene3D" id="3.40.50.1820">
    <property type="entry name" value="alpha/beta hydrolase"/>
    <property type="match status" value="1"/>
</dbReference>
<gene>
    <name evidence="2" type="ORF">AVDCRST_MAG02-3207</name>
</gene>
<dbReference type="InterPro" id="IPR029058">
    <property type="entry name" value="AB_hydrolase_fold"/>
</dbReference>
<dbReference type="AlphaFoldDB" id="A0A6J4RGG0"/>
<proteinExistence type="predicted"/>
<sequence>MRVRVRREKKFRRRRRGALLLVLVGALAAPLFVFWPWVDAQARAALLISSVLDVPVLTPAAEAVSGEPRPGEETVGGNPALVVRPAGEGPWPAVFFVNGTVPEGRELPEARRLAEGFARAGYLVVLPDLPGLTVDRITPETVAETAEVARAVSDRPDAADGEVSMVGISTGATLALLAAERPGVGDRVSLVAGVAPYSDIRTVINVATTGRYEEENGSFARHDADPFLSYVVARSVVVALPPGRDRQDLTAEIEGVGRENPNPLGGLRLRRTEDLGPDAAAVLALLANRDPARFDELYSALPQGVREDMEAFSPLAGTGRIEAPVEVATGPQDKYFPASEARNLDAVAPDLRVTVTPAIDHADLDLSLEDAGAFAGFDAFVVRSLREARLEE</sequence>